<comment type="cofactor">
    <cofactor evidence="1">
        <name>Mg(2+)</name>
        <dbReference type="ChEBI" id="CHEBI:18420"/>
    </cofactor>
</comment>
<comment type="subunit">
    <text evidence="2">Homotrimer.</text>
</comment>
<evidence type="ECO:0000313" key="4">
    <source>
        <dbReference type="Proteomes" id="UP000004374"/>
    </source>
</evidence>
<keyword evidence="4" id="KW-1185">Reference proteome</keyword>
<dbReference type="SUPFAM" id="SSF89562">
    <property type="entry name" value="RraA-like"/>
    <property type="match status" value="1"/>
</dbReference>
<dbReference type="EC" id="4.1.1.112" evidence="2"/>
<dbReference type="NCBIfam" id="TIGR01935">
    <property type="entry name" value="NOT-MenG"/>
    <property type="match status" value="1"/>
</dbReference>
<comment type="catalytic activity">
    <reaction evidence="2">
        <text>4-hydroxy-4-methyl-2-oxoglutarate = 2 pyruvate</text>
        <dbReference type="Rhea" id="RHEA:22748"/>
        <dbReference type="ChEBI" id="CHEBI:15361"/>
        <dbReference type="ChEBI" id="CHEBI:58276"/>
        <dbReference type="EC" id="4.1.3.17"/>
    </reaction>
</comment>
<gene>
    <name evidence="3" type="primary">rraA</name>
    <name evidence="3" type="ORF">RNAN_2424</name>
</gene>
<keyword evidence="1" id="KW-0460">Magnesium</keyword>
<accession>I1DZE3</accession>
<dbReference type="Gene3D" id="3.50.30.40">
    <property type="entry name" value="Ribonuclease E inhibitor RraA/RraA-like"/>
    <property type="match status" value="1"/>
</dbReference>
<evidence type="ECO:0000256" key="1">
    <source>
        <dbReference type="PIRSR" id="PIRSR605493-1"/>
    </source>
</evidence>
<reference evidence="3 4" key="1">
    <citation type="journal article" date="2012" name="J. Bacteriol.">
        <title>Genome Sequence of the Protease-Producing Bacterium Rheinheimera nanhaiensis E407-8T, Isolated from Deep-Sea Sediment of the South China Sea.</title>
        <authorList>
            <person name="Zhang X.-Y."/>
            <person name="Zhang Y.-J."/>
            <person name="Qin Q.-L."/>
            <person name="Xie B.-B."/>
            <person name="Chen X.-L."/>
            <person name="Zhou B.-C."/>
            <person name="Zhang Y.-Z."/>
        </authorList>
    </citation>
    <scope>NUCLEOTIDE SEQUENCE [LARGE SCALE GENOMIC DNA]</scope>
    <source>
        <strain evidence="3 4">E407-8</strain>
    </source>
</reference>
<name>I1DZE3_9GAMM</name>
<dbReference type="InterPro" id="IPR036704">
    <property type="entry name" value="RraA/RraA-like_sf"/>
</dbReference>
<comment type="similarity">
    <text evidence="2">Belongs to the class II aldolase/RraA-like family.</text>
</comment>
<keyword evidence="2" id="KW-0456">Lyase</keyword>
<dbReference type="GO" id="GO:0046872">
    <property type="term" value="F:metal ion binding"/>
    <property type="evidence" value="ECO:0007669"/>
    <property type="project" value="UniProtKB-KW"/>
</dbReference>
<dbReference type="Pfam" id="PF03737">
    <property type="entry name" value="RraA-like"/>
    <property type="match status" value="1"/>
</dbReference>
<sequence length="161" mass="17193">MPHFTLPDLCDAHADCIRVAEPIFHNYGGKAAFGGQIVTVKCFEDNSKVKQLVATPGQGKVLVVDGGGSKRHALLGDMLAEQAAQNGWEGIIINGCIRDIDEIRQTPLGVQALGIHPMKTDKRDLGDINVTVTFAGVDFIPGQFVYADNNGVLVATKPLVV</sequence>
<dbReference type="GO" id="GO:0008428">
    <property type="term" value="F:ribonuclease inhibitor activity"/>
    <property type="evidence" value="ECO:0007669"/>
    <property type="project" value="InterPro"/>
</dbReference>
<dbReference type="Proteomes" id="UP000004374">
    <property type="component" value="Unassembled WGS sequence"/>
</dbReference>
<dbReference type="GO" id="GO:0051252">
    <property type="term" value="P:regulation of RNA metabolic process"/>
    <property type="evidence" value="ECO:0007669"/>
    <property type="project" value="InterPro"/>
</dbReference>
<dbReference type="PANTHER" id="PTHR33254">
    <property type="entry name" value="4-HYDROXY-4-METHYL-2-OXOGLUTARATE ALDOLASE 3-RELATED"/>
    <property type="match status" value="1"/>
</dbReference>
<feature type="binding site" evidence="1">
    <location>
        <position position="98"/>
    </location>
    <ligand>
        <name>substrate</name>
    </ligand>
</feature>
<dbReference type="STRING" id="562729.RNAN_2424"/>
<comment type="caution">
    <text evidence="3">The sequence shown here is derived from an EMBL/GenBank/DDBJ whole genome shotgun (WGS) entry which is preliminary data.</text>
</comment>
<dbReference type="EMBL" id="BAFK01000013">
    <property type="protein sequence ID" value="GAB59421.1"/>
    <property type="molecule type" value="Genomic_DNA"/>
</dbReference>
<comment type="function">
    <text evidence="2">Catalyzes the aldol cleavage of 4-hydroxy-4-methyl-2-oxoglutarate (HMG) into 2 molecules of pyruvate. Also contains a secondary oxaloacetate (OAA) decarboxylase activity due to the common pyruvate enolate transition state formed following C-C bond cleavage in the retro-aldol and decarboxylation reactions.</text>
</comment>
<dbReference type="NCBIfam" id="NF009134">
    <property type="entry name" value="PRK12487.1"/>
    <property type="match status" value="1"/>
</dbReference>
<comment type="catalytic activity">
    <reaction evidence="2">
        <text>oxaloacetate + H(+) = pyruvate + CO2</text>
        <dbReference type="Rhea" id="RHEA:15641"/>
        <dbReference type="ChEBI" id="CHEBI:15361"/>
        <dbReference type="ChEBI" id="CHEBI:15378"/>
        <dbReference type="ChEBI" id="CHEBI:16452"/>
        <dbReference type="ChEBI" id="CHEBI:16526"/>
        <dbReference type="EC" id="4.1.1.112"/>
    </reaction>
</comment>
<dbReference type="RefSeq" id="WP_008222002.1">
    <property type="nucleotide sequence ID" value="NZ_BAFK01000013.1"/>
</dbReference>
<dbReference type="NCBIfam" id="NF006875">
    <property type="entry name" value="PRK09372.1"/>
    <property type="match status" value="1"/>
</dbReference>
<evidence type="ECO:0000256" key="2">
    <source>
        <dbReference type="RuleBase" id="RU004338"/>
    </source>
</evidence>
<dbReference type="InterPro" id="IPR010203">
    <property type="entry name" value="RraA"/>
</dbReference>
<proteinExistence type="inferred from homology"/>
<dbReference type="GO" id="GO:0008948">
    <property type="term" value="F:oxaloacetate decarboxylase activity"/>
    <property type="evidence" value="ECO:0007669"/>
    <property type="project" value="UniProtKB-EC"/>
</dbReference>
<organism evidence="3 4">
    <name type="scientific">Rheinheimera nanhaiensis E407-8</name>
    <dbReference type="NCBI Taxonomy" id="562729"/>
    <lineage>
        <taxon>Bacteria</taxon>
        <taxon>Pseudomonadati</taxon>
        <taxon>Pseudomonadota</taxon>
        <taxon>Gammaproteobacteria</taxon>
        <taxon>Chromatiales</taxon>
        <taxon>Chromatiaceae</taxon>
        <taxon>Rheinheimera</taxon>
    </lineage>
</organism>
<keyword evidence="1 2" id="KW-0479">Metal-binding</keyword>
<dbReference type="EC" id="4.1.3.17" evidence="2"/>
<dbReference type="PANTHER" id="PTHR33254:SF29">
    <property type="entry name" value="REGULATOR OF RIBONUCLEASE ACTIVITY A"/>
    <property type="match status" value="1"/>
</dbReference>
<dbReference type="OrthoDB" id="943692at2"/>
<dbReference type="GO" id="GO:0047443">
    <property type="term" value="F:4-hydroxy-4-methyl-2-oxoglutarate aldolase activity"/>
    <property type="evidence" value="ECO:0007669"/>
    <property type="project" value="UniProtKB-EC"/>
</dbReference>
<evidence type="ECO:0000313" key="3">
    <source>
        <dbReference type="EMBL" id="GAB59421.1"/>
    </source>
</evidence>
<protein>
    <recommendedName>
        <fullName evidence="2">4-hydroxy-4-methyl-2-oxoglutarate aldolase</fullName>
        <shortName evidence="2">HMG aldolase</shortName>
        <ecNumber evidence="2">4.1.1.112</ecNumber>
        <ecNumber evidence="2">4.1.3.17</ecNumber>
    </recommendedName>
    <alternativeName>
        <fullName evidence="2">Oxaloacetate decarboxylase</fullName>
    </alternativeName>
</protein>
<dbReference type="InterPro" id="IPR005493">
    <property type="entry name" value="RraA/RraA-like"/>
</dbReference>
<dbReference type="CDD" id="cd16841">
    <property type="entry name" value="RraA_family"/>
    <property type="match status" value="1"/>
</dbReference>
<feature type="binding site" evidence="1">
    <location>
        <position position="99"/>
    </location>
    <ligand>
        <name>Mg(2+)</name>
        <dbReference type="ChEBI" id="CHEBI:18420"/>
    </ligand>
</feature>
<comment type="cofactor">
    <cofactor evidence="2">
        <name>a divalent metal cation</name>
        <dbReference type="ChEBI" id="CHEBI:60240"/>
    </cofactor>
</comment>
<feature type="binding site" evidence="1">
    <location>
        <begin position="76"/>
        <end position="79"/>
    </location>
    <ligand>
        <name>substrate</name>
    </ligand>
</feature>
<dbReference type="AlphaFoldDB" id="I1DZE3"/>